<dbReference type="Proteomes" id="UP000246077">
    <property type="component" value="Unassembled WGS sequence"/>
</dbReference>
<dbReference type="RefSeq" id="WP_109919311.1">
    <property type="nucleotide sequence ID" value="NZ_QGLF01000001.1"/>
</dbReference>
<name>A0A317E871_9PROT</name>
<evidence type="ECO:0000313" key="2">
    <source>
        <dbReference type="EMBL" id="PWR23277.1"/>
    </source>
</evidence>
<comment type="caution">
    <text evidence="2">The sequence shown here is derived from an EMBL/GenBank/DDBJ whole genome shotgun (WGS) entry which is preliminary data.</text>
</comment>
<reference evidence="3" key="1">
    <citation type="submission" date="2018-05" db="EMBL/GenBank/DDBJ databases">
        <title>Zavarzinia sp. HR-AS.</title>
        <authorList>
            <person name="Lee Y."/>
            <person name="Jeon C.O."/>
        </authorList>
    </citation>
    <scope>NUCLEOTIDE SEQUENCE [LARGE SCALE GENOMIC DNA]</scope>
    <source>
        <strain evidence="3">DSM 1231</strain>
    </source>
</reference>
<dbReference type="OrthoDB" id="8481837at2"/>
<keyword evidence="3" id="KW-1185">Reference proteome</keyword>
<feature type="region of interest" description="Disordered" evidence="1">
    <location>
        <begin position="72"/>
        <end position="101"/>
    </location>
</feature>
<evidence type="ECO:0000313" key="3">
    <source>
        <dbReference type="Proteomes" id="UP000246077"/>
    </source>
</evidence>
<protein>
    <submittedName>
        <fullName evidence="2">Uncharacterized protein</fullName>
    </submittedName>
</protein>
<dbReference type="AlphaFoldDB" id="A0A317E871"/>
<sequence>MTDLGERKRVYEVHVLRAGRWTVVDVLETREDALAQGERLRGSHEGVRVNIERFDPDRGTFTATTIWEWQAPRRGGPRYQPAPVRPEPFLPRSGQARPTAPKPWWRRWLGL</sequence>
<gene>
    <name evidence="2" type="ORF">DKG75_01520</name>
</gene>
<evidence type="ECO:0000256" key="1">
    <source>
        <dbReference type="SAM" id="MobiDB-lite"/>
    </source>
</evidence>
<dbReference type="EMBL" id="QGLF01000001">
    <property type="protein sequence ID" value="PWR23277.1"/>
    <property type="molecule type" value="Genomic_DNA"/>
</dbReference>
<organism evidence="2 3">
    <name type="scientific">Zavarzinia compransoris</name>
    <dbReference type="NCBI Taxonomy" id="1264899"/>
    <lineage>
        <taxon>Bacteria</taxon>
        <taxon>Pseudomonadati</taxon>
        <taxon>Pseudomonadota</taxon>
        <taxon>Alphaproteobacteria</taxon>
        <taxon>Rhodospirillales</taxon>
        <taxon>Zavarziniaceae</taxon>
        <taxon>Zavarzinia</taxon>
    </lineage>
</organism>
<proteinExistence type="predicted"/>
<accession>A0A317E871</accession>